<evidence type="ECO:0000256" key="2">
    <source>
        <dbReference type="ARBA" id="ARBA00010663"/>
    </source>
</evidence>
<dbReference type="PANTHER" id="PTHR46273:SF4">
    <property type="entry name" value="AT19640P"/>
    <property type="match status" value="1"/>
</dbReference>
<dbReference type="GO" id="GO:0008528">
    <property type="term" value="F:G protein-coupled peptide receptor activity"/>
    <property type="evidence" value="ECO:0007669"/>
    <property type="project" value="InterPro"/>
</dbReference>
<evidence type="ECO:0000256" key="1">
    <source>
        <dbReference type="ARBA" id="ARBA00004370"/>
    </source>
</evidence>
<dbReference type="Gene3D" id="1.20.1070.10">
    <property type="entry name" value="Rhodopsin 7-helix transmembrane proteins"/>
    <property type="match status" value="1"/>
</dbReference>
<accession>A0A9N9WLX5</accession>
<protein>
    <recommendedName>
        <fullName evidence="7">G-protein coupled receptors family 1 profile domain-containing protein</fullName>
    </recommendedName>
</protein>
<feature type="transmembrane region" description="Helical" evidence="6">
    <location>
        <begin position="244"/>
        <end position="271"/>
    </location>
</feature>
<evidence type="ECO:0000256" key="4">
    <source>
        <dbReference type="ARBA" id="ARBA00022989"/>
    </source>
</evidence>
<reference evidence="8" key="1">
    <citation type="submission" date="2022-01" db="EMBL/GenBank/DDBJ databases">
        <authorList>
            <person name="King R."/>
        </authorList>
    </citation>
    <scope>NUCLEOTIDE SEQUENCE</scope>
</reference>
<keyword evidence="5 6" id="KW-0472">Membrane</keyword>
<organism evidence="8 9">
    <name type="scientific">Chironomus riparius</name>
    <dbReference type="NCBI Taxonomy" id="315576"/>
    <lineage>
        <taxon>Eukaryota</taxon>
        <taxon>Metazoa</taxon>
        <taxon>Ecdysozoa</taxon>
        <taxon>Arthropoda</taxon>
        <taxon>Hexapoda</taxon>
        <taxon>Insecta</taxon>
        <taxon>Pterygota</taxon>
        <taxon>Neoptera</taxon>
        <taxon>Endopterygota</taxon>
        <taxon>Diptera</taxon>
        <taxon>Nematocera</taxon>
        <taxon>Chironomoidea</taxon>
        <taxon>Chironomidae</taxon>
        <taxon>Chironominae</taxon>
        <taxon>Chironomus</taxon>
    </lineage>
</organism>
<dbReference type="InterPro" id="IPR017452">
    <property type="entry name" value="GPCR_Rhodpsn_7TM"/>
</dbReference>
<feature type="transmembrane region" description="Helical" evidence="6">
    <location>
        <begin position="311"/>
        <end position="334"/>
    </location>
</feature>
<keyword evidence="9" id="KW-1185">Reference proteome</keyword>
<dbReference type="Proteomes" id="UP001153620">
    <property type="component" value="Chromosome 1"/>
</dbReference>
<dbReference type="Pfam" id="PF10324">
    <property type="entry name" value="7TM_GPCR_Srw"/>
    <property type="match status" value="1"/>
</dbReference>
<dbReference type="SUPFAM" id="SSF81321">
    <property type="entry name" value="Family A G protein-coupled receptor-like"/>
    <property type="match status" value="1"/>
</dbReference>
<comment type="similarity">
    <text evidence="2">Belongs to the G-protein coupled receptor 1 family.</text>
</comment>
<evidence type="ECO:0000256" key="3">
    <source>
        <dbReference type="ARBA" id="ARBA00022692"/>
    </source>
</evidence>
<dbReference type="InterPro" id="IPR019427">
    <property type="entry name" value="7TM_GPCR_serpentine_rcpt_Srw"/>
</dbReference>
<dbReference type="InterPro" id="IPR053219">
    <property type="entry name" value="GPCR_Dmsr-1"/>
</dbReference>
<dbReference type="AlphaFoldDB" id="A0A9N9WLX5"/>
<name>A0A9N9WLX5_9DIPT</name>
<proteinExistence type="inferred from homology"/>
<sequence length="406" mass="46786">MMSTSISPLKAMEGLTFPPNISNETMHEFLTIWMNMELMKNGTKNTKTPNETTDNCLHYCEHNIRDFFTQYQLYHGYITLVICIFGTIANILNIIILTRKEMSKTPINSILKWLSVCDMFVMIEYIPYTSHQYISLKGKSDNSYLWTFYLLFHSQFSQILHTISILLTVTLAVWRYIAIKHPHGVLGYCAQNHHGRAIFFCFLLAPVLCLPAFFVFDIQDISEHNKTMYQLDASEDSKLYRINFWIHSVIIKLLPCFILTIISFVLIDVLCRANKRKLKLKGYSAPQAAATTVTNGQRPSKIDRRTDRTTMLLVAVLLLFLVTEFPQGILGLLSGILGKCFLKRCYLIFGEMMDLLALINAAIGFVLYGSMSKQFRITFKSLFMRKRPQKIELTRVTNMNHTTTNV</sequence>
<feature type="transmembrane region" description="Helical" evidence="6">
    <location>
        <begin position="197"/>
        <end position="216"/>
    </location>
</feature>
<dbReference type="PROSITE" id="PS50262">
    <property type="entry name" value="G_PROTEIN_RECEP_F1_2"/>
    <property type="match status" value="1"/>
</dbReference>
<dbReference type="CDD" id="cd14978">
    <property type="entry name" value="7tmA_FMRFamide_R-like"/>
    <property type="match status" value="1"/>
</dbReference>
<feature type="transmembrane region" description="Helical" evidence="6">
    <location>
        <begin position="346"/>
        <end position="368"/>
    </location>
</feature>
<evidence type="ECO:0000259" key="7">
    <source>
        <dbReference type="PROSITE" id="PS50262"/>
    </source>
</evidence>
<dbReference type="EMBL" id="OU895877">
    <property type="protein sequence ID" value="CAG9800721.1"/>
    <property type="molecule type" value="Genomic_DNA"/>
</dbReference>
<dbReference type="GO" id="GO:0005886">
    <property type="term" value="C:plasma membrane"/>
    <property type="evidence" value="ECO:0007669"/>
    <property type="project" value="TreeGrafter"/>
</dbReference>
<keyword evidence="3 6" id="KW-0812">Transmembrane</keyword>
<reference evidence="8" key="2">
    <citation type="submission" date="2022-10" db="EMBL/GenBank/DDBJ databases">
        <authorList>
            <consortium name="ENA_rothamsted_submissions"/>
            <consortium name="culmorum"/>
            <person name="King R."/>
        </authorList>
    </citation>
    <scope>NUCLEOTIDE SEQUENCE</scope>
</reference>
<comment type="subcellular location">
    <subcellularLocation>
        <location evidence="1">Membrane</location>
    </subcellularLocation>
</comment>
<evidence type="ECO:0000313" key="9">
    <source>
        <dbReference type="Proteomes" id="UP001153620"/>
    </source>
</evidence>
<dbReference type="PRINTS" id="PR00237">
    <property type="entry name" value="GPCRRHODOPSN"/>
</dbReference>
<keyword evidence="4 6" id="KW-1133">Transmembrane helix</keyword>
<feature type="transmembrane region" description="Helical" evidence="6">
    <location>
        <begin position="110"/>
        <end position="128"/>
    </location>
</feature>
<feature type="transmembrane region" description="Helical" evidence="6">
    <location>
        <begin position="77"/>
        <end position="98"/>
    </location>
</feature>
<feature type="domain" description="G-protein coupled receptors family 1 profile" evidence="7">
    <location>
        <begin position="89"/>
        <end position="368"/>
    </location>
</feature>
<dbReference type="PANTHER" id="PTHR46273">
    <property type="entry name" value="MYOSUPPRESSIN RECEPTOR 1, ISOFORM B-RELATED"/>
    <property type="match status" value="1"/>
</dbReference>
<evidence type="ECO:0000313" key="8">
    <source>
        <dbReference type="EMBL" id="CAG9800721.1"/>
    </source>
</evidence>
<evidence type="ECO:0000256" key="5">
    <source>
        <dbReference type="ARBA" id="ARBA00023136"/>
    </source>
</evidence>
<feature type="transmembrane region" description="Helical" evidence="6">
    <location>
        <begin position="148"/>
        <end position="177"/>
    </location>
</feature>
<dbReference type="InterPro" id="IPR000276">
    <property type="entry name" value="GPCR_Rhodpsn"/>
</dbReference>
<dbReference type="OrthoDB" id="5864054at2759"/>
<gene>
    <name evidence="8" type="ORF">CHIRRI_LOCUS3660</name>
</gene>
<evidence type="ECO:0000256" key="6">
    <source>
        <dbReference type="SAM" id="Phobius"/>
    </source>
</evidence>